<dbReference type="RefSeq" id="WP_200588229.1">
    <property type="nucleotide sequence ID" value="NZ_JAEHFY010000042.1"/>
</dbReference>
<keyword evidence="1" id="KW-0732">Signal</keyword>
<feature type="signal peptide" evidence="1">
    <location>
        <begin position="1"/>
        <end position="20"/>
    </location>
</feature>
<sequence length="208" mass="22980">MKTKKLNLIKIALLALIVSASTSCSKQVDKPKILDLSSKVLSAQALNQVILKISDRVKERELYRGKMVNGIKTNVVTEDPEMELLMEPLIENGEILHQEMVDFISVTEEFQQLSQEEKDEILYFDDSELATLSFTMSVQSQSSSVDWGRVRSCASFALGVAGIKSLFTDTLALGTVETALGALKLVGKRYLGYIGVALMIYDFADCLS</sequence>
<protein>
    <recommendedName>
        <fullName evidence="4">Antimicrobial peptide, SdpC family</fullName>
    </recommendedName>
</protein>
<proteinExistence type="predicted"/>
<comment type="caution">
    <text evidence="2">The sequence shown here is derived from an EMBL/GenBank/DDBJ whole genome shotgun (WGS) entry which is preliminary data.</text>
</comment>
<feature type="chain" id="PRO_5046542615" description="Antimicrobial peptide, SdpC family" evidence="1">
    <location>
        <begin position="21"/>
        <end position="208"/>
    </location>
</feature>
<keyword evidence="3" id="KW-1185">Reference proteome</keyword>
<gene>
    <name evidence="2" type="ORF">I5M32_16320</name>
</gene>
<accession>A0ABS1BNR1</accession>
<evidence type="ECO:0008006" key="4">
    <source>
        <dbReference type="Google" id="ProtNLM"/>
    </source>
</evidence>
<reference evidence="2 3" key="1">
    <citation type="submission" date="2020-12" db="EMBL/GenBank/DDBJ databases">
        <title>Bacterial novel species Pedobacter sp. SD-b isolated from soil.</title>
        <authorList>
            <person name="Jung H.-Y."/>
        </authorList>
    </citation>
    <scope>NUCLEOTIDE SEQUENCE [LARGE SCALE GENOMIC DNA]</scope>
    <source>
        <strain evidence="2 3">SD-b</strain>
    </source>
</reference>
<evidence type="ECO:0000313" key="3">
    <source>
        <dbReference type="Proteomes" id="UP000660024"/>
    </source>
</evidence>
<dbReference type="PROSITE" id="PS51257">
    <property type="entry name" value="PROKAR_LIPOPROTEIN"/>
    <property type="match status" value="1"/>
</dbReference>
<name>A0ABS1BNR1_9SPHI</name>
<dbReference type="Proteomes" id="UP000660024">
    <property type="component" value="Unassembled WGS sequence"/>
</dbReference>
<evidence type="ECO:0000313" key="2">
    <source>
        <dbReference type="EMBL" id="MBK0384528.1"/>
    </source>
</evidence>
<dbReference type="EMBL" id="JAEHFY010000042">
    <property type="protein sequence ID" value="MBK0384528.1"/>
    <property type="molecule type" value="Genomic_DNA"/>
</dbReference>
<evidence type="ECO:0000256" key="1">
    <source>
        <dbReference type="SAM" id="SignalP"/>
    </source>
</evidence>
<organism evidence="2 3">
    <name type="scientific">Pedobacter segetis</name>
    <dbReference type="NCBI Taxonomy" id="2793069"/>
    <lineage>
        <taxon>Bacteria</taxon>
        <taxon>Pseudomonadati</taxon>
        <taxon>Bacteroidota</taxon>
        <taxon>Sphingobacteriia</taxon>
        <taxon>Sphingobacteriales</taxon>
        <taxon>Sphingobacteriaceae</taxon>
        <taxon>Pedobacter</taxon>
    </lineage>
</organism>